<dbReference type="Gramene" id="PRQ22613">
    <property type="protein sequence ID" value="PRQ22613"/>
    <property type="gene ID" value="RchiOBHm_Chr6g0252221"/>
</dbReference>
<sequence length="60" mass="6700">MMLWKGSPPKVRSAAATWQETTFVPARIVCVWIGPLGLDSHMDYLGLLHGLSKRVCCHPH</sequence>
<comment type="caution">
    <text evidence="1">The sequence shown here is derived from an EMBL/GenBank/DDBJ whole genome shotgun (WGS) entry which is preliminary data.</text>
</comment>
<name>A0A2P6PL04_ROSCH</name>
<dbReference type="EMBL" id="PDCK01000044">
    <property type="protein sequence ID" value="PRQ22613.1"/>
    <property type="molecule type" value="Genomic_DNA"/>
</dbReference>
<organism evidence="1 2">
    <name type="scientific">Rosa chinensis</name>
    <name type="common">China rose</name>
    <dbReference type="NCBI Taxonomy" id="74649"/>
    <lineage>
        <taxon>Eukaryota</taxon>
        <taxon>Viridiplantae</taxon>
        <taxon>Streptophyta</taxon>
        <taxon>Embryophyta</taxon>
        <taxon>Tracheophyta</taxon>
        <taxon>Spermatophyta</taxon>
        <taxon>Magnoliopsida</taxon>
        <taxon>eudicotyledons</taxon>
        <taxon>Gunneridae</taxon>
        <taxon>Pentapetalae</taxon>
        <taxon>rosids</taxon>
        <taxon>fabids</taxon>
        <taxon>Rosales</taxon>
        <taxon>Rosaceae</taxon>
        <taxon>Rosoideae</taxon>
        <taxon>Rosoideae incertae sedis</taxon>
        <taxon>Rosa</taxon>
    </lineage>
</organism>
<keyword evidence="2" id="KW-1185">Reference proteome</keyword>
<proteinExistence type="predicted"/>
<gene>
    <name evidence="1" type="ORF">RchiOBHm_Chr6g0252221</name>
</gene>
<evidence type="ECO:0000313" key="2">
    <source>
        <dbReference type="Proteomes" id="UP000238479"/>
    </source>
</evidence>
<dbReference type="AlphaFoldDB" id="A0A2P6PL04"/>
<protein>
    <submittedName>
        <fullName evidence="1">Uncharacterized protein</fullName>
    </submittedName>
</protein>
<evidence type="ECO:0000313" key="1">
    <source>
        <dbReference type="EMBL" id="PRQ22613.1"/>
    </source>
</evidence>
<accession>A0A2P6PL04</accession>
<reference evidence="1 2" key="1">
    <citation type="journal article" date="2018" name="Nat. Genet.">
        <title>The Rosa genome provides new insights in the design of modern roses.</title>
        <authorList>
            <person name="Bendahmane M."/>
        </authorList>
    </citation>
    <scope>NUCLEOTIDE SEQUENCE [LARGE SCALE GENOMIC DNA]</scope>
    <source>
        <strain evidence="2">cv. Old Blush</strain>
    </source>
</reference>
<dbReference type="Proteomes" id="UP000238479">
    <property type="component" value="Chromosome 6"/>
</dbReference>